<dbReference type="FunFam" id="1.10.3470.10:FF:000001">
    <property type="entry name" value="Vitamin B12 ABC transporter permease BtuC"/>
    <property type="match status" value="1"/>
</dbReference>
<keyword evidence="5 8" id="KW-0812">Transmembrane</keyword>
<dbReference type="EMBL" id="FQXZ01000006">
    <property type="protein sequence ID" value="SHH80018.1"/>
    <property type="molecule type" value="Genomic_DNA"/>
</dbReference>
<comment type="similarity">
    <text evidence="2">Belongs to the binding-protein-dependent transport system permease family. FecCD subfamily.</text>
</comment>
<evidence type="ECO:0000256" key="8">
    <source>
        <dbReference type="SAM" id="Phobius"/>
    </source>
</evidence>
<dbReference type="GO" id="GO:0022857">
    <property type="term" value="F:transmembrane transporter activity"/>
    <property type="evidence" value="ECO:0007669"/>
    <property type="project" value="InterPro"/>
</dbReference>
<protein>
    <submittedName>
        <fullName evidence="9">Fe(3+) dicitrate transport system permease protein FecC</fullName>
    </submittedName>
</protein>
<feature type="transmembrane region" description="Helical" evidence="8">
    <location>
        <begin position="151"/>
        <end position="173"/>
    </location>
</feature>
<organism evidence="9 10">
    <name type="scientific">Vibrio aerogenes CECT 7868</name>
    <dbReference type="NCBI Taxonomy" id="1216006"/>
    <lineage>
        <taxon>Bacteria</taxon>
        <taxon>Pseudomonadati</taxon>
        <taxon>Pseudomonadota</taxon>
        <taxon>Gammaproteobacteria</taxon>
        <taxon>Vibrionales</taxon>
        <taxon>Vibrionaceae</taxon>
        <taxon>Vibrio</taxon>
    </lineage>
</organism>
<evidence type="ECO:0000256" key="3">
    <source>
        <dbReference type="ARBA" id="ARBA00022448"/>
    </source>
</evidence>
<dbReference type="STRING" id="1216006.VA7868_00549"/>
<keyword evidence="3" id="KW-0813">Transport</keyword>
<evidence type="ECO:0000256" key="7">
    <source>
        <dbReference type="ARBA" id="ARBA00023136"/>
    </source>
</evidence>
<feature type="transmembrane region" description="Helical" evidence="8">
    <location>
        <begin position="236"/>
        <end position="260"/>
    </location>
</feature>
<name>A0A1M5VXU8_9VIBR</name>
<feature type="transmembrane region" description="Helical" evidence="8">
    <location>
        <begin position="311"/>
        <end position="327"/>
    </location>
</feature>
<evidence type="ECO:0000256" key="5">
    <source>
        <dbReference type="ARBA" id="ARBA00022692"/>
    </source>
</evidence>
<evidence type="ECO:0000256" key="6">
    <source>
        <dbReference type="ARBA" id="ARBA00022989"/>
    </source>
</evidence>
<dbReference type="GO" id="GO:0033214">
    <property type="term" value="P:siderophore-iron import into cell"/>
    <property type="evidence" value="ECO:0007669"/>
    <property type="project" value="TreeGrafter"/>
</dbReference>
<feature type="transmembrane region" description="Helical" evidence="8">
    <location>
        <begin position="193"/>
        <end position="215"/>
    </location>
</feature>
<feature type="transmembrane region" description="Helical" evidence="8">
    <location>
        <begin position="118"/>
        <end position="139"/>
    </location>
</feature>
<dbReference type="AlphaFoldDB" id="A0A1M5VXU8"/>
<gene>
    <name evidence="9" type="primary">fecC</name>
    <name evidence="9" type="ORF">VA7868_00549</name>
</gene>
<dbReference type="OrthoDB" id="9055647at2"/>
<keyword evidence="10" id="KW-1185">Reference proteome</keyword>
<evidence type="ECO:0000313" key="10">
    <source>
        <dbReference type="Proteomes" id="UP000184608"/>
    </source>
</evidence>
<feature type="transmembrane region" description="Helical" evidence="8">
    <location>
        <begin position="61"/>
        <end position="81"/>
    </location>
</feature>
<dbReference type="Gene3D" id="1.10.3470.10">
    <property type="entry name" value="ABC transporter involved in vitamin B12 uptake, BtuC"/>
    <property type="match status" value="1"/>
</dbReference>
<accession>A0A1M5VXU8</accession>
<dbReference type="CDD" id="cd06550">
    <property type="entry name" value="TM_ABC_iron-siderophores_like"/>
    <property type="match status" value="1"/>
</dbReference>
<evidence type="ECO:0000256" key="4">
    <source>
        <dbReference type="ARBA" id="ARBA00022475"/>
    </source>
</evidence>
<evidence type="ECO:0000256" key="2">
    <source>
        <dbReference type="ARBA" id="ARBA00007935"/>
    </source>
</evidence>
<dbReference type="InterPro" id="IPR037294">
    <property type="entry name" value="ABC_BtuC-like"/>
</dbReference>
<evidence type="ECO:0000313" key="9">
    <source>
        <dbReference type="EMBL" id="SHH80018.1"/>
    </source>
</evidence>
<sequence>MNLNMLKPTLIVCMGILVIGLSWMSIVSFSVLPLPWHVPVQMLLHGMSGTMTEMLIADIRFPRVLAAIITGAGFSVAGVLMQTLTRNPLASPGLFGVNAGAALGVALVSGIWPQVSSVTLPVAAIAGAGFAWGLVMVLGRSWRGGSESRQLVLAGIAVSALCGSMTKASLILAENQATPVLTWLAGSYAGIDWQTVFWSGPLLLLLLVIAFMFAPSLNLLRLGDERAKSLGVRLKLIRYAVNALVLALVGVCISSVGSIAFVGLTGPHIARFLFGHDHRWLMAGAALTGAILTVSADILSRAVIFPAETPAGAVLALVGAPCFIYLVRKKKS</sequence>
<dbReference type="GO" id="GO:0005886">
    <property type="term" value="C:plasma membrane"/>
    <property type="evidence" value="ECO:0007669"/>
    <property type="project" value="UniProtKB-SubCell"/>
</dbReference>
<reference evidence="9 10" key="1">
    <citation type="submission" date="2016-11" db="EMBL/GenBank/DDBJ databases">
        <authorList>
            <person name="Jaros S."/>
            <person name="Januszkiewicz K."/>
            <person name="Wedrychowicz H."/>
        </authorList>
    </citation>
    <scope>NUCLEOTIDE SEQUENCE [LARGE SCALE GENOMIC DNA]</scope>
    <source>
        <strain evidence="9 10">CECT 7868</strain>
    </source>
</reference>
<keyword evidence="6 8" id="KW-1133">Transmembrane helix</keyword>
<keyword evidence="4" id="KW-1003">Cell membrane</keyword>
<feature type="transmembrane region" description="Helical" evidence="8">
    <location>
        <begin position="280"/>
        <end position="299"/>
    </location>
</feature>
<comment type="subcellular location">
    <subcellularLocation>
        <location evidence="1">Cell membrane</location>
        <topology evidence="1">Multi-pass membrane protein</topology>
    </subcellularLocation>
</comment>
<feature type="transmembrane region" description="Helical" evidence="8">
    <location>
        <begin position="12"/>
        <end position="34"/>
    </location>
</feature>
<dbReference type="PANTHER" id="PTHR30472:SF1">
    <property type="entry name" value="FE(3+) DICITRATE TRANSPORT SYSTEM PERMEASE PROTEIN FECC-RELATED"/>
    <property type="match status" value="1"/>
</dbReference>
<evidence type="ECO:0000256" key="1">
    <source>
        <dbReference type="ARBA" id="ARBA00004651"/>
    </source>
</evidence>
<dbReference type="InterPro" id="IPR000522">
    <property type="entry name" value="ABC_transptr_permease_BtuC"/>
</dbReference>
<feature type="transmembrane region" description="Helical" evidence="8">
    <location>
        <begin position="93"/>
        <end position="112"/>
    </location>
</feature>
<dbReference type="SUPFAM" id="SSF81345">
    <property type="entry name" value="ABC transporter involved in vitamin B12 uptake, BtuC"/>
    <property type="match status" value="1"/>
</dbReference>
<keyword evidence="7 8" id="KW-0472">Membrane</keyword>
<dbReference type="PANTHER" id="PTHR30472">
    <property type="entry name" value="FERRIC ENTEROBACTIN TRANSPORT SYSTEM PERMEASE PROTEIN"/>
    <property type="match status" value="1"/>
</dbReference>
<proteinExistence type="inferred from homology"/>
<dbReference type="Proteomes" id="UP000184608">
    <property type="component" value="Unassembled WGS sequence"/>
</dbReference>
<dbReference type="Pfam" id="PF01032">
    <property type="entry name" value="FecCD"/>
    <property type="match status" value="1"/>
</dbReference>